<feature type="compositionally biased region" description="Basic and acidic residues" evidence="1">
    <location>
        <begin position="72"/>
        <end position="87"/>
    </location>
</feature>
<sequence length="251" mass="28442">MIEVFTKLLWAALGAAAGYYVAKTQLHDYYETRLRKEAEDAQYFFKEKYEAKLEQELNKVLGARVSYSDGSGKTEWDPEWEKSLKGDDEGEPEVSSEDLPASIISEEAAEALTNYQGISSAPSVLAQELVQSQIRTKVEEATTIDEEAQEAEKLDAATNTEPGPRLINFTMYDANENDYQQATVTYFAADSEVADENDEKVSKELVQKHIGFYNLEQLGEHRQTIYVRNDRFKMDFEIVWDGRSSESVIGN</sequence>
<organism evidence="2 3">
    <name type="scientific">Streptomyces phage IceWarrior</name>
    <dbReference type="NCBI Taxonomy" id="2510515"/>
    <lineage>
        <taxon>Viruses</taxon>
        <taxon>Duplodnaviria</taxon>
        <taxon>Heunggongvirae</taxon>
        <taxon>Uroviricota</taxon>
        <taxon>Caudoviricetes</taxon>
        <taxon>Rimavirus</taxon>
        <taxon>Rimavirus rima</taxon>
    </lineage>
</organism>
<accession>A0A411CQS1</accession>
<dbReference type="Proteomes" id="UP000289374">
    <property type="component" value="Segment"/>
</dbReference>
<gene>
    <name evidence="2" type="primary">57</name>
    <name evidence="2" type="ORF">SEA_ICEWARRIOR_57</name>
</gene>
<feature type="region of interest" description="Disordered" evidence="1">
    <location>
        <begin position="67"/>
        <end position="100"/>
    </location>
</feature>
<name>A0A411CQS1_9CAUD</name>
<reference evidence="2 3" key="1">
    <citation type="submission" date="2019-01" db="EMBL/GenBank/DDBJ databases">
        <authorList>
            <person name="Vuppala A."/>
            <person name="Driller C.J."/>
            <person name="Izu-George L."/>
            <person name="Nayek S."/>
            <person name="Hughes L.E."/>
            <person name="Garlena R.A."/>
            <person name="Russell D.A."/>
            <person name="Pope W.H."/>
            <person name="Jacobs-Sera D."/>
            <person name="Hatfull G.F."/>
        </authorList>
    </citation>
    <scope>NUCLEOTIDE SEQUENCE [LARGE SCALE GENOMIC DNA]</scope>
</reference>
<evidence type="ECO:0000313" key="2">
    <source>
        <dbReference type="EMBL" id="QAY16269.1"/>
    </source>
</evidence>
<proteinExistence type="predicted"/>
<dbReference type="EMBL" id="MK433259">
    <property type="protein sequence ID" value="QAY16269.1"/>
    <property type="molecule type" value="Genomic_DNA"/>
</dbReference>
<evidence type="ECO:0000256" key="1">
    <source>
        <dbReference type="SAM" id="MobiDB-lite"/>
    </source>
</evidence>
<protein>
    <submittedName>
        <fullName evidence="2">Uncharacterized protein</fullName>
    </submittedName>
</protein>
<evidence type="ECO:0000313" key="3">
    <source>
        <dbReference type="Proteomes" id="UP000289374"/>
    </source>
</evidence>